<organism evidence="4 5">
    <name type="scientific">Moniliophthora roreri</name>
    <name type="common">Frosty pod rot fungus</name>
    <name type="synonym">Monilia roreri</name>
    <dbReference type="NCBI Taxonomy" id="221103"/>
    <lineage>
        <taxon>Eukaryota</taxon>
        <taxon>Fungi</taxon>
        <taxon>Dikarya</taxon>
        <taxon>Basidiomycota</taxon>
        <taxon>Agaricomycotina</taxon>
        <taxon>Agaricomycetes</taxon>
        <taxon>Agaricomycetidae</taxon>
        <taxon>Agaricales</taxon>
        <taxon>Marasmiineae</taxon>
        <taxon>Marasmiaceae</taxon>
        <taxon>Moniliophthora</taxon>
    </lineage>
</organism>
<dbReference type="AlphaFoldDB" id="A0A0W0F2K0"/>
<feature type="region of interest" description="Disordered" evidence="1">
    <location>
        <begin position="282"/>
        <end position="328"/>
    </location>
</feature>
<feature type="transmembrane region" description="Helical" evidence="2">
    <location>
        <begin position="83"/>
        <end position="105"/>
    </location>
</feature>
<dbReference type="InterPro" id="IPR045339">
    <property type="entry name" value="DUF6534"/>
</dbReference>
<comment type="caution">
    <text evidence="4">The sequence shown here is derived from an EMBL/GenBank/DDBJ whole genome shotgun (WGS) entry which is preliminary data.</text>
</comment>
<feature type="transmembrane region" description="Helical" evidence="2">
    <location>
        <begin position="12"/>
        <end position="33"/>
    </location>
</feature>
<evidence type="ECO:0000313" key="5">
    <source>
        <dbReference type="Proteomes" id="UP000054988"/>
    </source>
</evidence>
<feature type="transmembrane region" description="Helical" evidence="2">
    <location>
        <begin position="227"/>
        <end position="247"/>
    </location>
</feature>
<feature type="transmembrane region" description="Helical" evidence="2">
    <location>
        <begin position="117"/>
        <end position="140"/>
    </location>
</feature>
<keyword evidence="2" id="KW-0472">Membrane</keyword>
<feature type="transmembrane region" description="Helical" evidence="2">
    <location>
        <begin position="160"/>
        <end position="180"/>
    </location>
</feature>
<evidence type="ECO:0000256" key="1">
    <source>
        <dbReference type="SAM" id="MobiDB-lite"/>
    </source>
</evidence>
<feature type="transmembrane region" description="Helical" evidence="2">
    <location>
        <begin position="200"/>
        <end position="221"/>
    </location>
</feature>
<sequence length="328" mass="36634">MNDLPHLAGPMILGYLLNWGLYGVLSVQVYIYWKAFPNDNLYSQALVYSLFLLETAQTIFLTHDAFQSLVFGFGKPDSLDIFHFLWLDTYLFDGLVALLVQTYYANRIRILLSGTRVVPGIIFLLSITQFFAAIVASQQIEKIERFSRYVDIPTPAPSLIWLGCAILADILIAVTMVYALSRYDTTFKETRNLVKRLTRLAMETCSLVVVTCLIQPLFYFVCPGRTYHVAPAIVVAKLYSNSLLALFNSRLSIHGARGTGSDRTGEETSWRTSIHVTANLDAPIPLSTPRSRAQLGSTFPSTLGDTDDSDSTPMKTMEKEPDGSRSCQ</sequence>
<keyword evidence="2" id="KW-1133">Transmembrane helix</keyword>
<dbReference type="eggNOG" id="ENOG502SRYS">
    <property type="taxonomic scope" value="Eukaryota"/>
</dbReference>
<feature type="compositionally biased region" description="Basic and acidic residues" evidence="1">
    <location>
        <begin position="316"/>
        <end position="328"/>
    </location>
</feature>
<dbReference type="PANTHER" id="PTHR40465:SF1">
    <property type="entry name" value="DUF6534 DOMAIN-CONTAINING PROTEIN"/>
    <property type="match status" value="1"/>
</dbReference>
<evidence type="ECO:0000313" key="4">
    <source>
        <dbReference type="EMBL" id="KTB30560.1"/>
    </source>
</evidence>
<gene>
    <name evidence="4" type="ORF">WG66_16847</name>
</gene>
<evidence type="ECO:0000256" key="2">
    <source>
        <dbReference type="SAM" id="Phobius"/>
    </source>
</evidence>
<feature type="compositionally biased region" description="Polar residues" evidence="1">
    <location>
        <begin position="288"/>
        <end position="304"/>
    </location>
</feature>
<feature type="domain" description="DUF6534" evidence="3">
    <location>
        <begin position="165"/>
        <end position="250"/>
    </location>
</feature>
<protein>
    <recommendedName>
        <fullName evidence="3">DUF6534 domain-containing protein</fullName>
    </recommendedName>
</protein>
<evidence type="ECO:0000259" key="3">
    <source>
        <dbReference type="Pfam" id="PF20152"/>
    </source>
</evidence>
<dbReference type="Pfam" id="PF20152">
    <property type="entry name" value="DUF6534"/>
    <property type="match status" value="1"/>
</dbReference>
<dbReference type="PANTHER" id="PTHR40465">
    <property type="entry name" value="CHROMOSOME 1, WHOLE GENOME SHOTGUN SEQUENCE"/>
    <property type="match status" value="1"/>
</dbReference>
<name>A0A0W0F2K0_MONRR</name>
<dbReference type="Proteomes" id="UP000054988">
    <property type="component" value="Unassembled WGS sequence"/>
</dbReference>
<accession>A0A0W0F2K0</accession>
<proteinExistence type="predicted"/>
<keyword evidence="2" id="KW-0812">Transmembrane</keyword>
<dbReference type="EMBL" id="LATX01002379">
    <property type="protein sequence ID" value="KTB30560.1"/>
    <property type="molecule type" value="Genomic_DNA"/>
</dbReference>
<reference evidence="4 5" key="1">
    <citation type="submission" date="2015-12" db="EMBL/GenBank/DDBJ databases">
        <title>Draft genome sequence of Moniliophthora roreri, the causal agent of frosty pod rot of cacao.</title>
        <authorList>
            <person name="Aime M.C."/>
            <person name="Diaz-Valderrama J.R."/>
            <person name="Kijpornyongpan T."/>
            <person name="Phillips-Mora W."/>
        </authorList>
    </citation>
    <scope>NUCLEOTIDE SEQUENCE [LARGE SCALE GENOMIC DNA]</scope>
    <source>
        <strain evidence="4 5">MCA 2952</strain>
    </source>
</reference>
<feature type="transmembrane region" description="Helical" evidence="2">
    <location>
        <begin position="45"/>
        <end position="63"/>
    </location>
</feature>